<name>A0A1G8KAK5_9RHOO</name>
<dbReference type="GO" id="GO:0005886">
    <property type="term" value="C:plasma membrane"/>
    <property type="evidence" value="ECO:0007669"/>
    <property type="project" value="TreeGrafter"/>
</dbReference>
<dbReference type="GO" id="GO:0000270">
    <property type="term" value="P:peptidoglycan metabolic process"/>
    <property type="evidence" value="ECO:0007669"/>
    <property type="project" value="TreeGrafter"/>
</dbReference>
<dbReference type="AlphaFoldDB" id="A0A1G8KAK5"/>
<dbReference type="EMBL" id="FNCY01000018">
    <property type="protein sequence ID" value="SDI40452.1"/>
    <property type="molecule type" value="Genomic_DNA"/>
</dbReference>
<evidence type="ECO:0000313" key="4">
    <source>
        <dbReference type="Proteomes" id="UP000198607"/>
    </source>
</evidence>
<accession>A0A1G8KAK5</accession>
<dbReference type="CDD" id="cd06259">
    <property type="entry name" value="YdcF-like"/>
    <property type="match status" value="1"/>
</dbReference>
<keyword evidence="1" id="KW-1133">Transmembrane helix</keyword>
<keyword evidence="1" id="KW-0472">Membrane</keyword>
<feature type="domain" description="DUF218" evidence="2">
    <location>
        <begin position="78"/>
        <end position="239"/>
    </location>
</feature>
<dbReference type="OrthoDB" id="9809813at2"/>
<reference evidence="3 4" key="1">
    <citation type="submission" date="2016-10" db="EMBL/GenBank/DDBJ databases">
        <authorList>
            <person name="de Groot N.N."/>
        </authorList>
    </citation>
    <scope>NUCLEOTIDE SEQUENCE [LARGE SCALE GENOMIC DNA]</scope>
    <source>
        <strain evidence="3 4">DSM 5885</strain>
    </source>
</reference>
<feature type="transmembrane region" description="Helical" evidence="1">
    <location>
        <begin position="6"/>
        <end position="26"/>
    </location>
</feature>
<dbReference type="STRING" id="83767.SAMN05660652_03363"/>
<dbReference type="PANTHER" id="PTHR30336">
    <property type="entry name" value="INNER MEMBRANE PROTEIN, PROBABLE PERMEASE"/>
    <property type="match status" value="1"/>
</dbReference>
<dbReference type="RefSeq" id="WP_091939272.1">
    <property type="nucleotide sequence ID" value="NZ_FNCY01000018.1"/>
</dbReference>
<dbReference type="InterPro" id="IPR003848">
    <property type="entry name" value="DUF218"/>
</dbReference>
<dbReference type="GO" id="GO:0043164">
    <property type="term" value="P:Gram-negative-bacterium-type cell wall biogenesis"/>
    <property type="evidence" value="ECO:0007669"/>
    <property type="project" value="TreeGrafter"/>
</dbReference>
<keyword evidence="1" id="KW-0812">Transmembrane</keyword>
<evidence type="ECO:0000256" key="1">
    <source>
        <dbReference type="SAM" id="Phobius"/>
    </source>
</evidence>
<gene>
    <name evidence="3" type="ORF">SAMN05660652_03363</name>
</gene>
<dbReference type="Pfam" id="PF02698">
    <property type="entry name" value="DUF218"/>
    <property type="match status" value="1"/>
</dbReference>
<evidence type="ECO:0000313" key="3">
    <source>
        <dbReference type="EMBL" id="SDI40452.1"/>
    </source>
</evidence>
<sequence>MFLLKKILSALAVPPFSLILLALAGVLLSRRHPRSGRWLAGVALAAMLLMSIPTVSILLMQSLALPPPITTAQLRGVQAIVILGGGVDDDAPEYGTDTVGRATLQRLRYGAWLQKSSGLPILVSGGSPFGSRPEAEAMKETLEREFGAKVRWAEAHSRDTAENANLSAAMLWPAKITRIALVSHAWHLPRAVPLFERQGLEVVAAPTAYDTWPRSYAERILPSAEALHRSSTALREWIGIAVQRLRK</sequence>
<keyword evidence="4" id="KW-1185">Reference proteome</keyword>
<proteinExistence type="predicted"/>
<evidence type="ECO:0000259" key="2">
    <source>
        <dbReference type="Pfam" id="PF02698"/>
    </source>
</evidence>
<protein>
    <submittedName>
        <fullName evidence="3">Uncharacterized SAM-binding protein YcdF, DUF218 family</fullName>
    </submittedName>
</protein>
<dbReference type="InterPro" id="IPR014729">
    <property type="entry name" value="Rossmann-like_a/b/a_fold"/>
</dbReference>
<dbReference type="InterPro" id="IPR051599">
    <property type="entry name" value="Cell_Envelope_Assoc"/>
</dbReference>
<feature type="transmembrane region" description="Helical" evidence="1">
    <location>
        <begin position="38"/>
        <end position="60"/>
    </location>
</feature>
<dbReference type="Proteomes" id="UP000198607">
    <property type="component" value="Unassembled WGS sequence"/>
</dbReference>
<organism evidence="3 4">
    <name type="scientific">Propionivibrio dicarboxylicus</name>
    <dbReference type="NCBI Taxonomy" id="83767"/>
    <lineage>
        <taxon>Bacteria</taxon>
        <taxon>Pseudomonadati</taxon>
        <taxon>Pseudomonadota</taxon>
        <taxon>Betaproteobacteria</taxon>
        <taxon>Rhodocyclales</taxon>
        <taxon>Rhodocyclaceae</taxon>
        <taxon>Propionivibrio</taxon>
    </lineage>
</organism>
<dbReference type="Gene3D" id="3.40.50.620">
    <property type="entry name" value="HUPs"/>
    <property type="match status" value="1"/>
</dbReference>
<dbReference type="PANTHER" id="PTHR30336:SF4">
    <property type="entry name" value="ENVELOPE BIOGENESIS FACTOR ELYC"/>
    <property type="match status" value="1"/>
</dbReference>